<comment type="caution">
    <text evidence="2">The sequence shown here is derived from an EMBL/GenBank/DDBJ whole genome shotgun (WGS) entry which is preliminary data.</text>
</comment>
<feature type="region of interest" description="Disordered" evidence="1">
    <location>
        <begin position="62"/>
        <end position="147"/>
    </location>
</feature>
<gene>
    <name evidence="2" type="ORF">Pmani_017273</name>
</gene>
<evidence type="ECO:0000256" key="1">
    <source>
        <dbReference type="SAM" id="MobiDB-lite"/>
    </source>
</evidence>
<evidence type="ECO:0000313" key="3">
    <source>
        <dbReference type="Proteomes" id="UP001292094"/>
    </source>
</evidence>
<feature type="compositionally biased region" description="Acidic residues" evidence="1">
    <location>
        <begin position="84"/>
        <end position="96"/>
    </location>
</feature>
<proteinExistence type="predicted"/>
<accession>A0AAE1U9L8</accession>
<feature type="compositionally biased region" description="Acidic residues" evidence="1">
    <location>
        <begin position="116"/>
        <end position="147"/>
    </location>
</feature>
<sequence>MEGGGGVTPAPSAPQDQPTDLRVVRAPETHKPLPLKQHLPLPLTALPLGLARAPSSFMIGDILRQKAQEEEDVRHLNSHTHTNDDDDNDDDEEDEGSQNGLSKHGCVDEEEKKAEDVDEEEKEAEDVDEEEKEAEDYDEEKEEEVKE</sequence>
<keyword evidence="3" id="KW-1185">Reference proteome</keyword>
<feature type="compositionally biased region" description="Basic and acidic residues" evidence="1">
    <location>
        <begin position="22"/>
        <end position="31"/>
    </location>
</feature>
<feature type="region of interest" description="Disordered" evidence="1">
    <location>
        <begin position="1"/>
        <end position="39"/>
    </location>
</feature>
<feature type="compositionally biased region" description="Basic and acidic residues" evidence="1">
    <location>
        <begin position="105"/>
        <end position="115"/>
    </location>
</feature>
<protein>
    <submittedName>
        <fullName evidence="2">Uncharacterized protein</fullName>
    </submittedName>
</protein>
<feature type="compositionally biased region" description="Basic and acidic residues" evidence="1">
    <location>
        <begin position="63"/>
        <end position="75"/>
    </location>
</feature>
<dbReference type="AlphaFoldDB" id="A0AAE1U9L8"/>
<dbReference type="EMBL" id="JAWZYT010001545">
    <property type="protein sequence ID" value="KAK4311210.1"/>
    <property type="molecule type" value="Genomic_DNA"/>
</dbReference>
<organism evidence="2 3">
    <name type="scientific">Petrolisthes manimaculis</name>
    <dbReference type="NCBI Taxonomy" id="1843537"/>
    <lineage>
        <taxon>Eukaryota</taxon>
        <taxon>Metazoa</taxon>
        <taxon>Ecdysozoa</taxon>
        <taxon>Arthropoda</taxon>
        <taxon>Crustacea</taxon>
        <taxon>Multicrustacea</taxon>
        <taxon>Malacostraca</taxon>
        <taxon>Eumalacostraca</taxon>
        <taxon>Eucarida</taxon>
        <taxon>Decapoda</taxon>
        <taxon>Pleocyemata</taxon>
        <taxon>Anomura</taxon>
        <taxon>Galatheoidea</taxon>
        <taxon>Porcellanidae</taxon>
        <taxon>Petrolisthes</taxon>
    </lineage>
</organism>
<name>A0AAE1U9L8_9EUCA</name>
<evidence type="ECO:0000313" key="2">
    <source>
        <dbReference type="EMBL" id="KAK4311210.1"/>
    </source>
</evidence>
<dbReference type="Proteomes" id="UP001292094">
    <property type="component" value="Unassembled WGS sequence"/>
</dbReference>
<reference evidence="2" key="1">
    <citation type="submission" date="2023-11" db="EMBL/GenBank/DDBJ databases">
        <title>Genome assemblies of two species of porcelain crab, Petrolisthes cinctipes and Petrolisthes manimaculis (Anomura: Porcellanidae).</title>
        <authorList>
            <person name="Angst P."/>
        </authorList>
    </citation>
    <scope>NUCLEOTIDE SEQUENCE</scope>
    <source>
        <strain evidence="2">PB745_02</strain>
        <tissue evidence="2">Gill</tissue>
    </source>
</reference>